<dbReference type="Gene3D" id="2.40.50.90">
    <property type="match status" value="1"/>
</dbReference>
<protein>
    <recommendedName>
        <fullName evidence="6">TNase-like domain-containing protein</fullName>
    </recommendedName>
</protein>
<dbReference type="SUPFAM" id="SSF50199">
    <property type="entry name" value="Staphylococcal nuclease"/>
    <property type="match status" value="1"/>
</dbReference>
<dbReference type="GO" id="GO:0016787">
    <property type="term" value="F:hydrolase activity"/>
    <property type="evidence" value="ECO:0007669"/>
    <property type="project" value="UniProtKB-KW"/>
</dbReference>
<dbReference type="AlphaFoldDB" id="A0A1X2I2E0"/>
<dbReference type="EMBL" id="MCGE01000034">
    <property type="protein sequence ID" value="ORZ07677.1"/>
    <property type="molecule type" value="Genomic_DNA"/>
</dbReference>
<keyword evidence="5" id="KW-0106">Calcium</keyword>
<dbReference type="GO" id="GO:0005739">
    <property type="term" value="C:mitochondrion"/>
    <property type="evidence" value="ECO:0007669"/>
    <property type="project" value="TreeGrafter"/>
</dbReference>
<dbReference type="InterPro" id="IPR016071">
    <property type="entry name" value="Staphylococal_nuclease_OB-fold"/>
</dbReference>
<comment type="caution">
    <text evidence="7">The sequence shown here is derived from an EMBL/GenBank/DDBJ whole genome shotgun (WGS) entry which is preliminary data.</text>
</comment>
<feature type="domain" description="TNase-like" evidence="6">
    <location>
        <begin position="96"/>
        <end position="243"/>
    </location>
</feature>
<keyword evidence="8" id="KW-1185">Reference proteome</keyword>
<dbReference type="GO" id="GO:0004519">
    <property type="term" value="F:endonuclease activity"/>
    <property type="evidence" value="ECO:0007669"/>
    <property type="project" value="UniProtKB-KW"/>
</dbReference>
<sequence>MSKSHNTIYLQQHVQTPTYLSSLLYPFLSKVHCDKKRTSNDDDLDWADSLVQSIWRPVMLGLCVGAPTAYIIYRFVVGKRFPTAGHIPPEAFSKRTVIRGKVTSVGDSDNFRIYHTPGLGWGWLRNVPTIRKELKDQTIPIRIAGVDAPEGAHFGMPSQPYYAESKAHLTSMVLGRYVKVELLSRDQYSRIVGMAYIRRPPFYRKKNVSEEMLKYGCASIYVAKGAQYAGQLKRLEKAESRAK</sequence>
<dbReference type="SMART" id="SM00318">
    <property type="entry name" value="SNc"/>
    <property type="match status" value="1"/>
</dbReference>
<dbReference type="PANTHER" id="PTHR12302">
    <property type="entry name" value="EBNA2 BINDING PROTEIN P100"/>
    <property type="match status" value="1"/>
</dbReference>
<keyword evidence="4" id="KW-0378">Hydrolase</keyword>
<evidence type="ECO:0000259" key="6">
    <source>
        <dbReference type="PROSITE" id="PS50830"/>
    </source>
</evidence>
<dbReference type="OrthoDB" id="430293at2759"/>
<name>A0A1X2I2E0_9FUNG</name>
<evidence type="ECO:0000313" key="7">
    <source>
        <dbReference type="EMBL" id="ORZ07677.1"/>
    </source>
</evidence>
<evidence type="ECO:0000256" key="3">
    <source>
        <dbReference type="ARBA" id="ARBA00022759"/>
    </source>
</evidence>
<dbReference type="InterPro" id="IPR035437">
    <property type="entry name" value="SNase_OB-fold_sf"/>
</dbReference>
<dbReference type="STRING" id="90262.A0A1X2I2E0"/>
<comment type="similarity">
    <text evidence="1">Belongs to the LCL3 family.</text>
</comment>
<evidence type="ECO:0000256" key="4">
    <source>
        <dbReference type="ARBA" id="ARBA00022801"/>
    </source>
</evidence>
<evidence type="ECO:0000256" key="5">
    <source>
        <dbReference type="ARBA" id="ARBA00022837"/>
    </source>
</evidence>
<reference evidence="7 8" key="1">
    <citation type="submission" date="2016-07" db="EMBL/GenBank/DDBJ databases">
        <title>Pervasive Adenine N6-methylation of Active Genes in Fungi.</title>
        <authorList>
            <consortium name="DOE Joint Genome Institute"/>
            <person name="Mondo S.J."/>
            <person name="Dannebaum R.O."/>
            <person name="Kuo R.C."/>
            <person name="Labutti K."/>
            <person name="Haridas S."/>
            <person name="Kuo A."/>
            <person name="Salamov A."/>
            <person name="Ahrendt S.R."/>
            <person name="Lipzen A."/>
            <person name="Sullivan W."/>
            <person name="Andreopoulos W.B."/>
            <person name="Clum A."/>
            <person name="Lindquist E."/>
            <person name="Daum C."/>
            <person name="Ramamoorthy G.K."/>
            <person name="Gryganskyi A."/>
            <person name="Culley D."/>
            <person name="Magnuson J.K."/>
            <person name="James T.Y."/>
            <person name="O'Malley M.A."/>
            <person name="Stajich J.E."/>
            <person name="Spatafora J.W."/>
            <person name="Visel A."/>
            <person name="Grigoriev I.V."/>
        </authorList>
    </citation>
    <scope>NUCLEOTIDE SEQUENCE [LARGE SCALE GENOMIC DNA]</scope>
    <source>
        <strain evidence="7 8">NRRL 1336</strain>
    </source>
</reference>
<organism evidence="7 8">
    <name type="scientific">Absidia repens</name>
    <dbReference type="NCBI Taxonomy" id="90262"/>
    <lineage>
        <taxon>Eukaryota</taxon>
        <taxon>Fungi</taxon>
        <taxon>Fungi incertae sedis</taxon>
        <taxon>Mucoromycota</taxon>
        <taxon>Mucoromycotina</taxon>
        <taxon>Mucoromycetes</taxon>
        <taxon>Mucorales</taxon>
        <taxon>Cunninghamellaceae</taxon>
        <taxon>Absidia</taxon>
    </lineage>
</organism>
<keyword evidence="2" id="KW-0540">Nuclease</keyword>
<dbReference type="PANTHER" id="PTHR12302:SF3">
    <property type="entry name" value="SERINE_THREONINE-PROTEIN KINASE 31"/>
    <property type="match status" value="1"/>
</dbReference>
<dbReference type="Pfam" id="PF00565">
    <property type="entry name" value="SNase"/>
    <property type="match status" value="1"/>
</dbReference>
<dbReference type="PROSITE" id="PS50830">
    <property type="entry name" value="TNASE_3"/>
    <property type="match status" value="1"/>
</dbReference>
<dbReference type="Proteomes" id="UP000193560">
    <property type="component" value="Unassembled WGS sequence"/>
</dbReference>
<evidence type="ECO:0000313" key="8">
    <source>
        <dbReference type="Proteomes" id="UP000193560"/>
    </source>
</evidence>
<keyword evidence="3" id="KW-0255">Endonuclease</keyword>
<proteinExistence type="inferred from homology"/>
<evidence type="ECO:0000256" key="2">
    <source>
        <dbReference type="ARBA" id="ARBA00022722"/>
    </source>
</evidence>
<evidence type="ECO:0000256" key="1">
    <source>
        <dbReference type="ARBA" id="ARBA00005435"/>
    </source>
</evidence>
<gene>
    <name evidence="7" type="ORF">BCR42DRAFT_336288</name>
</gene>
<accession>A0A1X2I2E0</accession>